<accession>A0ABT5LYW8</accession>
<gene>
    <name evidence="2" type="ORF">PSI14_15450</name>
</gene>
<dbReference type="Proteomes" id="UP001220225">
    <property type="component" value="Unassembled WGS sequence"/>
</dbReference>
<proteinExistence type="predicted"/>
<protein>
    <submittedName>
        <fullName evidence="2">Uncharacterized protein</fullName>
    </submittedName>
</protein>
<sequence>MLTACGAKLIASHGFRRRINPVVIMGLVGLAGAWLVFIFLYVIASTGALVTRLSSALSCTDLETLSDRR</sequence>
<comment type="caution">
    <text evidence="2">The sequence shown here is derived from an EMBL/GenBank/DDBJ whole genome shotgun (WGS) entry which is preliminary data.</text>
</comment>
<organism evidence="2 3">
    <name type="scientific">Xenorhabdus anantnagensis</name>
    <dbReference type="NCBI Taxonomy" id="3025875"/>
    <lineage>
        <taxon>Bacteria</taxon>
        <taxon>Pseudomonadati</taxon>
        <taxon>Pseudomonadota</taxon>
        <taxon>Gammaproteobacteria</taxon>
        <taxon>Enterobacterales</taxon>
        <taxon>Morganellaceae</taxon>
        <taxon>Xenorhabdus</taxon>
    </lineage>
</organism>
<reference evidence="2 3" key="1">
    <citation type="submission" date="2023-02" db="EMBL/GenBank/DDBJ databases">
        <title>Entomopathogenic bacteria.</title>
        <authorList>
            <person name="Machado R.A."/>
        </authorList>
    </citation>
    <scope>NUCLEOTIDE SEQUENCE [LARGE SCALE GENOMIC DNA]</scope>
    <source>
        <strain evidence="2 3">XENO-2</strain>
    </source>
</reference>
<evidence type="ECO:0000313" key="3">
    <source>
        <dbReference type="Proteomes" id="UP001220225"/>
    </source>
</evidence>
<name>A0ABT5LYW8_9GAMM</name>
<keyword evidence="1" id="KW-0472">Membrane</keyword>
<evidence type="ECO:0000313" key="2">
    <source>
        <dbReference type="EMBL" id="MDC9598205.1"/>
    </source>
</evidence>
<keyword evidence="3" id="KW-1185">Reference proteome</keyword>
<keyword evidence="1" id="KW-0812">Transmembrane</keyword>
<dbReference type="EMBL" id="JAQRFN010000024">
    <property type="protein sequence ID" value="MDC9598205.1"/>
    <property type="molecule type" value="Genomic_DNA"/>
</dbReference>
<dbReference type="RefSeq" id="WP_273576721.1">
    <property type="nucleotide sequence ID" value="NZ_JAQRFN010000024.1"/>
</dbReference>
<feature type="transmembrane region" description="Helical" evidence="1">
    <location>
        <begin position="22"/>
        <end position="44"/>
    </location>
</feature>
<keyword evidence="1" id="KW-1133">Transmembrane helix</keyword>
<evidence type="ECO:0000256" key="1">
    <source>
        <dbReference type="SAM" id="Phobius"/>
    </source>
</evidence>